<dbReference type="WBParaSite" id="TCONS_00016610.p1">
    <property type="protein sequence ID" value="TCONS_00016610.p1"/>
    <property type="gene ID" value="XLOC_011239"/>
</dbReference>
<evidence type="ECO:0000256" key="1">
    <source>
        <dbReference type="SAM" id="Phobius"/>
    </source>
</evidence>
<keyword evidence="1" id="KW-1133">Transmembrane helix</keyword>
<dbReference type="Proteomes" id="UP000035681">
    <property type="component" value="Unplaced"/>
</dbReference>
<evidence type="ECO:0000313" key="3">
    <source>
        <dbReference type="WBParaSite" id="SSTP_0001280200.1"/>
    </source>
</evidence>
<evidence type="ECO:0000313" key="2">
    <source>
        <dbReference type="Proteomes" id="UP000035681"/>
    </source>
</evidence>
<organism evidence="3">
    <name type="scientific">Strongyloides stercoralis</name>
    <name type="common">Threadworm</name>
    <dbReference type="NCBI Taxonomy" id="6248"/>
    <lineage>
        <taxon>Eukaryota</taxon>
        <taxon>Metazoa</taxon>
        <taxon>Ecdysozoa</taxon>
        <taxon>Nematoda</taxon>
        <taxon>Chromadorea</taxon>
        <taxon>Rhabditida</taxon>
        <taxon>Tylenchina</taxon>
        <taxon>Panagrolaimomorpha</taxon>
        <taxon>Strongyloidoidea</taxon>
        <taxon>Strongyloididae</taxon>
        <taxon>Strongyloides</taxon>
    </lineage>
</organism>
<dbReference type="STRING" id="6248.A0A0K0ETM6"/>
<protein>
    <submittedName>
        <fullName evidence="3">Ion_trans_2 domain-containing protein</fullName>
    </submittedName>
</protein>
<keyword evidence="2" id="KW-1185">Reference proteome</keyword>
<keyword evidence="1" id="KW-0472">Membrane</keyword>
<feature type="transmembrane region" description="Helical" evidence="1">
    <location>
        <begin position="41"/>
        <end position="61"/>
    </location>
</feature>
<name>A0A0K0ETM6_STRER</name>
<proteinExistence type="predicted"/>
<dbReference type="WBParaSite" id="SSTP_0001280200.1">
    <property type="protein sequence ID" value="SSTP_0001280200.1"/>
    <property type="gene ID" value="SSTP_0001280200"/>
</dbReference>
<keyword evidence="1" id="KW-0812">Transmembrane</keyword>
<dbReference type="AlphaFoldDB" id="A0A0K0ETM6"/>
<sequence length="171" mass="20235">MTHAVKIRHYNKKQSIKEKSRRVILSTYYENKKVRAIKNNIWLNILLGFFLNVLGCVLNYLRTEIEETMIQNTIDKKFIEYGMLNVMNNTYAEILKEKVFITPPCIIRVLLTTFGRMFNVIGTMKIFKGFSQFLSEKKRLKLRLTTEKFIEDGEGQAEFSEFFNECCTFWG</sequence>
<accession>A0A0K0ETM6</accession>
<reference evidence="3" key="1">
    <citation type="submission" date="2015-08" db="UniProtKB">
        <authorList>
            <consortium name="WormBaseParasite"/>
        </authorList>
    </citation>
    <scope>IDENTIFICATION</scope>
</reference>